<evidence type="ECO:0000256" key="6">
    <source>
        <dbReference type="ARBA" id="ARBA00022679"/>
    </source>
</evidence>
<evidence type="ECO:0000259" key="15">
    <source>
        <dbReference type="PROSITE" id="PS50109"/>
    </source>
</evidence>
<dbReference type="InterPro" id="IPR036890">
    <property type="entry name" value="HATPase_C_sf"/>
</dbReference>
<keyword evidence="10" id="KW-0067">ATP-binding</keyword>
<comment type="catalytic activity">
    <reaction evidence="1">
        <text>ATP + protein L-histidine = ADP + protein N-phospho-L-histidine.</text>
        <dbReference type="EC" id="2.7.13.3"/>
    </reaction>
</comment>
<dbReference type="EC" id="2.7.13.3" evidence="3"/>
<dbReference type="InterPro" id="IPR005467">
    <property type="entry name" value="His_kinase_dom"/>
</dbReference>
<evidence type="ECO:0000256" key="9">
    <source>
        <dbReference type="ARBA" id="ARBA00022777"/>
    </source>
</evidence>
<feature type="transmembrane region" description="Helical" evidence="14">
    <location>
        <begin position="196"/>
        <end position="215"/>
    </location>
</feature>
<keyword evidence="9 17" id="KW-0418">Kinase</keyword>
<evidence type="ECO:0000256" key="7">
    <source>
        <dbReference type="ARBA" id="ARBA00022692"/>
    </source>
</evidence>
<keyword evidence="4" id="KW-1003">Cell membrane</keyword>
<evidence type="ECO:0000256" key="3">
    <source>
        <dbReference type="ARBA" id="ARBA00012438"/>
    </source>
</evidence>
<dbReference type="GO" id="GO:0005886">
    <property type="term" value="C:plasma membrane"/>
    <property type="evidence" value="ECO:0007669"/>
    <property type="project" value="UniProtKB-SubCell"/>
</dbReference>
<dbReference type="Gene3D" id="6.10.340.10">
    <property type="match status" value="1"/>
</dbReference>
<dbReference type="CDD" id="cd06225">
    <property type="entry name" value="HAMP"/>
    <property type="match status" value="1"/>
</dbReference>
<keyword evidence="12" id="KW-0902">Two-component regulatory system</keyword>
<dbReference type="PANTHER" id="PTHR45528">
    <property type="entry name" value="SENSOR HISTIDINE KINASE CPXA"/>
    <property type="match status" value="1"/>
</dbReference>
<dbReference type="PROSITE" id="PS50109">
    <property type="entry name" value="HIS_KIN"/>
    <property type="match status" value="1"/>
</dbReference>
<evidence type="ECO:0000256" key="13">
    <source>
        <dbReference type="ARBA" id="ARBA00023136"/>
    </source>
</evidence>
<dbReference type="SMART" id="SM00388">
    <property type="entry name" value="HisKA"/>
    <property type="match status" value="1"/>
</dbReference>
<feature type="domain" description="Histidine kinase" evidence="15">
    <location>
        <begin position="298"/>
        <end position="514"/>
    </location>
</feature>
<gene>
    <name evidence="17" type="ORF">SAMN04489757_11140</name>
</gene>
<dbReference type="GO" id="GO:0005524">
    <property type="term" value="F:ATP binding"/>
    <property type="evidence" value="ECO:0007669"/>
    <property type="project" value="UniProtKB-KW"/>
</dbReference>
<dbReference type="SMART" id="SM00387">
    <property type="entry name" value="HATPase_c"/>
    <property type="match status" value="1"/>
</dbReference>
<keyword evidence="8" id="KW-0547">Nucleotide-binding</keyword>
<dbReference type="SMART" id="SM00304">
    <property type="entry name" value="HAMP"/>
    <property type="match status" value="1"/>
</dbReference>
<evidence type="ECO:0000256" key="2">
    <source>
        <dbReference type="ARBA" id="ARBA00004651"/>
    </source>
</evidence>
<dbReference type="Proteomes" id="UP000198806">
    <property type="component" value="Unassembled WGS sequence"/>
</dbReference>
<dbReference type="InterPro" id="IPR050398">
    <property type="entry name" value="HssS/ArlS-like"/>
</dbReference>
<dbReference type="FunFam" id="1.10.287.130:FF:000001">
    <property type="entry name" value="Two-component sensor histidine kinase"/>
    <property type="match status" value="1"/>
</dbReference>
<dbReference type="SUPFAM" id="SSF55874">
    <property type="entry name" value="ATPase domain of HSP90 chaperone/DNA topoisomerase II/histidine kinase"/>
    <property type="match status" value="1"/>
</dbReference>
<keyword evidence="5" id="KW-0597">Phosphoprotein</keyword>
<reference evidence="17 18" key="1">
    <citation type="submission" date="2016-10" db="EMBL/GenBank/DDBJ databases">
        <authorList>
            <person name="de Groot N.N."/>
        </authorList>
    </citation>
    <scope>NUCLEOTIDE SEQUENCE [LARGE SCALE GENOMIC DNA]</scope>
    <source>
        <strain evidence="17 18">DSM 1283</strain>
    </source>
</reference>
<keyword evidence="11 14" id="KW-1133">Transmembrane helix</keyword>
<comment type="subcellular location">
    <subcellularLocation>
        <location evidence="2">Cell membrane</location>
        <topology evidence="2">Multi-pass membrane protein</topology>
    </subcellularLocation>
</comment>
<sequence>MKYIFRKPIIKFKAYCSSLRDNRIFNPYSLRVKLTSILTALVFITIFAIWIFNRTFLVDYYLHSKMNTLGKTFDEIGAIYKDNKISESELIQIERICENRNLSIYVITDKFIVEYPPSENSEKVLSRIDFLIKNYIFNSKQGAIKSTADYTIYKSYDQHIGSNYVDLFGTIENGHIVYLRTNLESMQESVVIANKFLAYVGIMSVIIGTLIMFYVSKRFTKPIHQLAGIAKKMSDLDFDIKYDVIGHDEIGELGCSINSLSEKLEKTISELKSANNELLSDIQNKTQIDEMRKDFLSNVSHELKTPIALIQGYAEGLKDNVNEDEESREFYCDVIIDEAKKMNTMVQKLISLNKLEFGGNQVNIERFDVVALIKTVLNSTEILFQQKDVILHFEEYSPIYVWADEYLVEEVLTNYISNALNHVDGEKIIEIKLIQEQDVVRIAVFNTGANIPEEELDKIWVKFYKVDKARTREYGGSGIGLSIVKAIMDSLNRECGVMNRETGVEFWFELDTKMN</sequence>
<dbReference type="Gene3D" id="1.10.287.130">
    <property type="match status" value="1"/>
</dbReference>
<dbReference type="EMBL" id="FOWD01000011">
    <property type="protein sequence ID" value="SFO15870.1"/>
    <property type="molecule type" value="Genomic_DNA"/>
</dbReference>
<dbReference type="Gene3D" id="3.30.565.10">
    <property type="entry name" value="Histidine kinase-like ATPase, C-terminal domain"/>
    <property type="match status" value="1"/>
</dbReference>
<keyword evidence="18" id="KW-1185">Reference proteome</keyword>
<organism evidence="17 18">
    <name type="scientific">Anaerocolumna aminovalerica</name>
    <dbReference type="NCBI Taxonomy" id="1527"/>
    <lineage>
        <taxon>Bacteria</taxon>
        <taxon>Bacillati</taxon>
        <taxon>Bacillota</taxon>
        <taxon>Clostridia</taxon>
        <taxon>Lachnospirales</taxon>
        <taxon>Lachnospiraceae</taxon>
        <taxon>Anaerocolumna</taxon>
    </lineage>
</organism>
<evidence type="ECO:0000256" key="8">
    <source>
        <dbReference type="ARBA" id="ARBA00022741"/>
    </source>
</evidence>
<name>A0A1I5EWV2_9FIRM</name>
<feature type="domain" description="HAMP" evidence="16">
    <location>
        <begin position="217"/>
        <end position="269"/>
    </location>
</feature>
<keyword evidence="13 14" id="KW-0472">Membrane</keyword>
<dbReference type="CDD" id="cd00082">
    <property type="entry name" value="HisKA"/>
    <property type="match status" value="1"/>
</dbReference>
<dbReference type="InterPro" id="IPR003594">
    <property type="entry name" value="HATPase_dom"/>
</dbReference>
<dbReference type="GO" id="GO:0000155">
    <property type="term" value="F:phosphorelay sensor kinase activity"/>
    <property type="evidence" value="ECO:0007669"/>
    <property type="project" value="InterPro"/>
</dbReference>
<dbReference type="PRINTS" id="PR00344">
    <property type="entry name" value="BCTRLSENSOR"/>
</dbReference>
<evidence type="ECO:0000256" key="1">
    <source>
        <dbReference type="ARBA" id="ARBA00000085"/>
    </source>
</evidence>
<dbReference type="PANTHER" id="PTHR45528:SF1">
    <property type="entry name" value="SENSOR HISTIDINE KINASE CPXA"/>
    <property type="match status" value="1"/>
</dbReference>
<evidence type="ECO:0000256" key="11">
    <source>
        <dbReference type="ARBA" id="ARBA00022989"/>
    </source>
</evidence>
<dbReference type="InterPro" id="IPR003661">
    <property type="entry name" value="HisK_dim/P_dom"/>
</dbReference>
<dbReference type="AlphaFoldDB" id="A0A1I5EWV2"/>
<feature type="transmembrane region" description="Helical" evidence="14">
    <location>
        <begin position="30"/>
        <end position="52"/>
    </location>
</feature>
<evidence type="ECO:0000256" key="4">
    <source>
        <dbReference type="ARBA" id="ARBA00022475"/>
    </source>
</evidence>
<evidence type="ECO:0000256" key="5">
    <source>
        <dbReference type="ARBA" id="ARBA00022553"/>
    </source>
</evidence>
<evidence type="ECO:0000256" key="14">
    <source>
        <dbReference type="SAM" id="Phobius"/>
    </source>
</evidence>
<protein>
    <recommendedName>
        <fullName evidence="3">histidine kinase</fullName>
        <ecNumber evidence="3">2.7.13.3</ecNumber>
    </recommendedName>
</protein>
<dbReference type="STRING" id="1527.SAMN04489757_11140"/>
<dbReference type="Pfam" id="PF00672">
    <property type="entry name" value="HAMP"/>
    <property type="match status" value="1"/>
</dbReference>
<dbReference type="SUPFAM" id="SSF47384">
    <property type="entry name" value="Homodimeric domain of signal transducing histidine kinase"/>
    <property type="match status" value="1"/>
</dbReference>
<dbReference type="InterPro" id="IPR036097">
    <property type="entry name" value="HisK_dim/P_sf"/>
</dbReference>
<proteinExistence type="predicted"/>
<dbReference type="SUPFAM" id="SSF158472">
    <property type="entry name" value="HAMP domain-like"/>
    <property type="match status" value="1"/>
</dbReference>
<evidence type="ECO:0000259" key="16">
    <source>
        <dbReference type="PROSITE" id="PS50885"/>
    </source>
</evidence>
<dbReference type="InterPro" id="IPR003660">
    <property type="entry name" value="HAMP_dom"/>
</dbReference>
<dbReference type="RefSeq" id="WP_091685943.1">
    <property type="nucleotide sequence ID" value="NZ_BAABFM010000085.1"/>
</dbReference>
<dbReference type="InterPro" id="IPR004358">
    <property type="entry name" value="Sig_transdc_His_kin-like_C"/>
</dbReference>
<dbReference type="Pfam" id="PF02518">
    <property type="entry name" value="HATPase_c"/>
    <property type="match status" value="1"/>
</dbReference>
<evidence type="ECO:0000313" key="17">
    <source>
        <dbReference type="EMBL" id="SFO15870.1"/>
    </source>
</evidence>
<dbReference type="Pfam" id="PF00512">
    <property type="entry name" value="HisKA"/>
    <property type="match status" value="1"/>
</dbReference>
<evidence type="ECO:0000256" key="10">
    <source>
        <dbReference type="ARBA" id="ARBA00022840"/>
    </source>
</evidence>
<evidence type="ECO:0000256" key="12">
    <source>
        <dbReference type="ARBA" id="ARBA00023012"/>
    </source>
</evidence>
<dbReference type="OrthoDB" id="9762826at2"/>
<accession>A0A1I5EWV2</accession>
<evidence type="ECO:0000313" key="18">
    <source>
        <dbReference type="Proteomes" id="UP000198806"/>
    </source>
</evidence>
<keyword evidence="7 14" id="KW-0812">Transmembrane</keyword>
<dbReference type="PROSITE" id="PS50885">
    <property type="entry name" value="HAMP"/>
    <property type="match status" value="1"/>
</dbReference>
<keyword evidence="6" id="KW-0808">Transferase</keyword>